<organism evidence="2 3">
    <name type="scientific">Lederbergia wuyishanensis</name>
    <dbReference type="NCBI Taxonomy" id="1347903"/>
    <lineage>
        <taxon>Bacteria</taxon>
        <taxon>Bacillati</taxon>
        <taxon>Bacillota</taxon>
        <taxon>Bacilli</taxon>
        <taxon>Bacillales</taxon>
        <taxon>Bacillaceae</taxon>
        <taxon>Lederbergia</taxon>
    </lineage>
</organism>
<keyword evidence="3" id="KW-1185">Reference proteome</keyword>
<gene>
    <name evidence="2" type="ORF">J2S14_003048</name>
</gene>
<dbReference type="Proteomes" id="UP001232343">
    <property type="component" value="Unassembled WGS sequence"/>
</dbReference>
<evidence type="ECO:0000313" key="2">
    <source>
        <dbReference type="EMBL" id="MDQ0344207.1"/>
    </source>
</evidence>
<evidence type="ECO:0000259" key="1">
    <source>
        <dbReference type="Pfam" id="PF13274"/>
    </source>
</evidence>
<dbReference type="Pfam" id="PF13274">
    <property type="entry name" value="SocA_Panacea"/>
    <property type="match status" value="1"/>
</dbReference>
<sequence length="171" mass="20472">MSEIRKLAQYLVYAYEKYTSSHFENSELKLQKMLYLAQRESLALYGETLYDEDIQGWVHGPVIPEIRFFFEDDYSPISTEEIEVLPEFKKYIIDNVIDQYAKYETWSLRDLTHEEYCWKKSREGLQDNEPGDKVISVDDIKVDAEKVRQYDHQWGMFLDEFEDDEGDVHVQ</sequence>
<reference evidence="2 3" key="1">
    <citation type="submission" date="2023-07" db="EMBL/GenBank/DDBJ databases">
        <title>Genomic Encyclopedia of Type Strains, Phase IV (KMG-IV): sequencing the most valuable type-strain genomes for metagenomic binning, comparative biology and taxonomic classification.</title>
        <authorList>
            <person name="Goeker M."/>
        </authorList>
    </citation>
    <scope>NUCLEOTIDE SEQUENCE [LARGE SCALE GENOMIC DNA]</scope>
    <source>
        <strain evidence="2 3">DSM 27848</strain>
    </source>
</reference>
<proteinExistence type="predicted"/>
<dbReference type="EMBL" id="JAUSUO010000008">
    <property type="protein sequence ID" value="MDQ0344207.1"/>
    <property type="molecule type" value="Genomic_DNA"/>
</dbReference>
<evidence type="ECO:0000313" key="3">
    <source>
        <dbReference type="Proteomes" id="UP001232343"/>
    </source>
</evidence>
<accession>A0ABU0D712</accession>
<dbReference type="RefSeq" id="WP_244682479.1">
    <property type="nucleotide sequence ID" value="NZ_JALIRM010000011.1"/>
</dbReference>
<comment type="caution">
    <text evidence="2">The sequence shown here is derived from an EMBL/GenBank/DDBJ whole genome shotgun (WGS) entry which is preliminary data.</text>
</comment>
<feature type="domain" description="Antitoxin SocA-like Panacea" evidence="1">
    <location>
        <begin position="30"/>
        <end position="119"/>
    </location>
</feature>
<protein>
    <submittedName>
        <fullName evidence="2">Phage-associated protein</fullName>
    </submittedName>
</protein>
<name>A0ABU0D712_9BACI</name>
<dbReference type="InterPro" id="IPR025272">
    <property type="entry name" value="SocA_Panacea"/>
</dbReference>